<evidence type="ECO:0000313" key="4">
    <source>
        <dbReference type="Proteomes" id="UP000626026"/>
    </source>
</evidence>
<dbReference type="Proteomes" id="UP000626026">
    <property type="component" value="Unassembled WGS sequence"/>
</dbReference>
<dbReference type="EMBL" id="JACTVA010000032">
    <property type="protein sequence ID" value="MBC9208402.1"/>
    <property type="molecule type" value="Genomic_DNA"/>
</dbReference>
<keyword evidence="2" id="KW-0732">Signal</keyword>
<evidence type="ECO:0000256" key="2">
    <source>
        <dbReference type="SAM" id="SignalP"/>
    </source>
</evidence>
<reference evidence="3 4" key="1">
    <citation type="journal article" date="2013" name="Int. J. Syst. Evol. Microbiol.">
        <title>Roseomonas aerophila sp. nov., isolated from air.</title>
        <authorList>
            <person name="Kim S.J."/>
            <person name="Weon H.Y."/>
            <person name="Ahn J.H."/>
            <person name="Hong S.B."/>
            <person name="Seok S.J."/>
            <person name="Whang K.S."/>
            <person name="Kwon S.W."/>
        </authorList>
    </citation>
    <scope>NUCLEOTIDE SEQUENCE [LARGE SCALE GENOMIC DNA]</scope>
    <source>
        <strain evidence="3 4">NBRC 108923</strain>
    </source>
</reference>
<protein>
    <submittedName>
        <fullName evidence="3">Uncharacterized protein</fullName>
    </submittedName>
</protein>
<sequence length="146" mass="15230">MSNPCSALTLRAWLFAGLALCALSAMSPAMAQQEQELRSRSIAGANTPASSGDAACDAAAQAWRACIAASPKLAADKAAANTEVDKFIRDVFDARGPHRPSITGACPRMEAGYRRMVQDGTCAGNVTGARDDQISRTRDGAEAATR</sequence>
<feature type="region of interest" description="Disordered" evidence="1">
    <location>
        <begin position="124"/>
        <end position="146"/>
    </location>
</feature>
<organism evidence="3 4">
    <name type="scientific">Teichococcus aerophilus</name>
    <dbReference type="NCBI Taxonomy" id="1224513"/>
    <lineage>
        <taxon>Bacteria</taxon>
        <taxon>Pseudomonadati</taxon>
        <taxon>Pseudomonadota</taxon>
        <taxon>Alphaproteobacteria</taxon>
        <taxon>Acetobacterales</taxon>
        <taxon>Roseomonadaceae</taxon>
        <taxon>Roseomonas</taxon>
    </lineage>
</organism>
<evidence type="ECO:0000256" key="1">
    <source>
        <dbReference type="SAM" id="MobiDB-lite"/>
    </source>
</evidence>
<proteinExistence type="predicted"/>
<accession>A0ABR7RQR9</accession>
<feature type="signal peptide" evidence="2">
    <location>
        <begin position="1"/>
        <end position="31"/>
    </location>
</feature>
<comment type="caution">
    <text evidence="3">The sequence shown here is derived from an EMBL/GenBank/DDBJ whole genome shotgun (WGS) entry which is preliminary data.</text>
</comment>
<name>A0ABR7RQR9_9PROT</name>
<gene>
    <name evidence="3" type="ORF">IBL26_16265</name>
</gene>
<dbReference type="RefSeq" id="WP_187785562.1">
    <property type="nucleotide sequence ID" value="NZ_JACTVA010000032.1"/>
</dbReference>
<feature type="compositionally biased region" description="Basic and acidic residues" evidence="1">
    <location>
        <begin position="129"/>
        <end position="146"/>
    </location>
</feature>
<keyword evidence="4" id="KW-1185">Reference proteome</keyword>
<feature type="chain" id="PRO_5045400300" evidence="2">
    <location>
        <begin position="32"/>
        <end position="146"/>
    </location>
</feature>
<evidence type="ECO:0000313" key="3">
    <source>
        <dbReference type="EMBL" id="MBC9208402.1"/>
    </source>
</evidence>